<evidence type="ECO:0000256" key="4">
    <source>
        <dbReference type="ARBA" id="ARBA00022643"/>
    </source>
</evidence>
<name>S4HX35_GARVA</name>
<keyword evidence="6" id="KW-0460">Magnesium</keyword>
<dbReference type="RefSeq" id="WP_016828758.1">
    <property type="nucleotide sequence ID" value="NZ_KE347315.1"/>
</dbReference>
<reference evidence="12 13" key="1">
    <citation type="submission" date="2013-06" db="EMBL/GenBank/DDBJ databases">
        <authorList>
            <person name="Weinstock G."/>
            <person name="Sodergren E."/>
            <person name="Lobos E.A."/>
            <person name="Fulton L."/>
            <person name="Fulton R."/>
            <person name="Courtney L."/>
            <person name="Fronick C."/>
            <person name="O'Laughlin M."/>
            <person name="Godfrey J."/>
            <person name="Wilson R.M."/>
            <person name="Miner T."/>
            <person name="Farmer C."/>
            <person name="Delehaunty K."/>
            <person name="Cordes M."/>
            <person name="Minx P."/>
            <person name="Tomlinson C."/>
            <person name="Chen J."/>
            <person name="Wollam A."/>
            <person name="Pepin K.H."/>
            <person name="Bhonagiri V."/>
            <person name="Zhang X."/>
            <person name="Warren W."/>
            <person name="Mitreva M."/>
            <person name="Mardis E.R."/>
            <person name="Wilson R.K."/>
        </authorList>
    </citation>
    <scope>NUCLEOTIDE SEQUENCE [LARGE SCALE GENOMIC DNA]</scope>
    <source>
        <strain evidence="12 13">JCP8108</strain>
    </source>
</reference>
<keyword evidence="4" id="KW-0288">FMN</keyword>
<comment type="cofactor">
    <cofactor evidence="1">
        <name>FMN</name>
        <dbReference type="ChEBI" id="CHEBI:58210"/>
    </cofactor>
</comment>
<organism evidence="12 13">
    <name type="scientific">Gardnerella vaginalis JCP8108</name>
    <dbReference type="NCBI Taxonomy" id="1261066"/>
    <lineage>
        <taxon>Bacteria</taxon>
        <taxon>Bacillati</taxon>
        <taxon>Actinomycetota</taxon>
        <taxon>Actinomycetes</taxon>
        <taxon>Bifidobacteriales</taxon>
        <taxon>Bifidobacteriaceae</taxon>
        <taxon>Gardnerella</taxon>
    </lineage>
</organism>
<dbReference type="PANTHER" id="PTHR43665:SF1">
    <property type="entry name" value="ISOPENTENYL-DIPHOSPHATE DELTA-ISOMERASE"/>
    <property type="match status" value="1"/>
</dbReference>
<evidence type="ECO:0000256" key="2">
    <source>
        <dbReference type="ARBA" id="ARBA00022490"/>
    </source>
</evidence>
<feature type="non-terminal residue" evidence="12">
    <location>
        <position position="1"/>
    </location>
</feature>
<keyword evidence="8" id="KW-0414">Isoprene biosynthesis</keyword>
<dbReference type="PANTHER" id="PTHR43665">
    <property type="entry name" value="ISOPENTENYL-DIPHOSPHATE DELTA-ISOMERASE"/>
    <property type="match status" value="1"/>
</dbReference>
<evidence type="ECO:0000256" key="9">
    <source>
        <dbReference type="ARBA" id="ARBA00023235"/>
    </source>
</evidence>
<keyword evidence="9" id="KW-0413">Isomerase</keyword>
<dbReference type="GO" id="GO:0010181">
    <property type="term" value="F:FMN binding"/>
    <property type="evidence" value="ECO:0007669"/>
    <property type="project" value="InterPro"/>
</dbReference>
<dbReference type="EMBL" id="ATJJ01000176">
    <property type="protein sequence ID" value="EPI45003.1"/>
    <property type="molecule type" value="Genomic_DNA"/>
</dbReference>
<evidence type="ECO:0000259" key="11">
    <source>
        <dbReference type="Pfam" id="PF01070"/>
    </source>
</evidence>
<keyword evidence="2" id="KW-0963">Cytoplasm</keyword>
<dbReference type="InterPro" id="IPR013785">
    <property type="entry name" value="Aldolase_TIM"/>
</dbReference>
<dbReference type="Gene3D" id="3.20.20.70">
    <property type="entry name" value="Aldolase class I"/>
    <property type="match status" value="1"/>
</dbReference>
<feature type="domain" description="FMN-dependent dehydrogenase" evidence="11">
    <location>
        <begin position="49"/>
        <end position="126"/>
    </location>
</feature>
<dbReference type="AlphaFoldDB" id="S4HX35"/>
<dbReference type="PATRIC" id="fig|1261066.4.peg.1353"/>
<evidence type="ECO:0000256" key="5">
    <source>
        <dbReference type="ARBA" id="ARBA00022723"/>
    </source>
</evidence>
<comment type="caution">
    <text evidence="12">The sequence shown here is derived from an EMBL/GenBank/DDBJ whole genome shotgun (WGS) entry which is preliminary data.</text>
</comment>
<evidence type="ECO:0000256" key="6">
    <source>
        <dbReference type="ARBA" id="ARBA00022842"/>
    </source>
</evidence>
<comment type="subunit">
    <text evidence="10">Homooctamer. Dimer of tetramers.</text>
</comment>
<evidence type="ECO:0000256" key="3">
    <source>
        <dbReference type="ARBA" id="ARBA00022630"/>
    </source>
</evidence>
<sequence length="138" mass="14977">GRGGTNFVAIENARRGRESGYEFLDSWGLTTVESLIDIAQCDEILREPRDSAQMQVFASGGVRTPLDVVRSLRLGASAAGVAGEFLHTLISGGEDALVEQIESWKAQIRVIMALLGCKNIEDLRENSRILIEAKSCAL</sequence>
<dbReference type="GO" id="GO:0046872">
    <property type="term" value="F:metal ion binding"/>
    <property type="evidence" value="ECO:0007669"/>
    <property type="project" value="UniProtKB-KW"/>
</dbReference>
<dbReference type="GO" id="GO:0008299">
    <property type="term" value="P:isoprenoid biosynthetic process"/>
    <property type="evidence" value="ECO:0007669"/>
    <property type="project" value="UniProtKB-KW"/>
</dbReference>
<keyword evidence="5" id="KW-0479">Metal-binding</keyword>
<proteinExistence type="predicted"/>
<evidence type="ECO:0000313" key="13">
    <source>
        <dbReference type="Proteomes" id="UP000014521"/>
    </source>
</evidence>
<dbReference type="InterPro" id="IPR000262">
    <property type="entry name" value="FMN-dep_DH"/>
</dbReference>
<evidence type="ECO:0000313" key="12">
    <source>
        <dbReference type="EMBL" id="EPI45003.1"/>
    </source>
</evidence>
<dbReference type="GO" id="GO:0004452">
    <property type="term" value="F:isopentenyl-diphosphate delta-isomerase activity"/>
    <property type="evidence" value="ECO:0007669"/>
    <property type="project" value="InterPro"/>
</dbReference>
<dbReference type="InterPro" id="IPR011179">
    <property type="entry name" value="IPdP_isomerase"/>
</dbReference>
<gene>
    <name evidence="12" type="ORF">HMPREF1581_01562</name>
</gene>
<accession>S4HX35</accession>
<evidence type="ECO:0000256" key="8">
    <source>
        <dbReference type="ARBA" id="ARBA00023229"/>
    </source>
</evidence>
<dbReference type="Proteomes" id="UP000014521">
    <property type="component" value="Unassembled WGS sequence"/>
</dbReference>
<dbReference type="SUPFAM" id="SSF51395">
    <property type="entry name" value="FMN-linked oxidoreductases"/>
    <property type="match status" value="1"/>
</dbReference>
<keyword evidence="3" id="KW-0285">Flavoprotein</keyword>
<protein>
    <recommendedName>
        <fullName evidence="11">FMN-dependent dehydrogenase domain-containing protein</fullName>
    </recommendedName>
</protein>
<keyword evidence="7" id="KW-0521">NADP</keyword>
<evidence type="ECO:0000256" key="10">
    <source>
        <dbReference type="ARBA" id="ARBA00025810"/>
    </source>
</evidence>
<dbReference type="Pfam" id="PF01070">
    <property type="entry name" value="FMN_dh"/>
    <property type="match status" value="1"/>
</dbReference>
<evidence type="ECO:0000256" key="1">
    <source>
        <dbReference type="ARBA" id="ARBA00001917"/>
    </source>
</evidence>
<evidence type="ECO:0000256" key="7">
    <source>
        <dbReference type="ARBA" id="ARBA00022857"/>
    </source>
</evidence>
<dbReference type="HOGENOM" id="CLU_1859407_0_0_11"/>
<dbReference type="GO" id="GO:0016491">
    <property type="term" value="F:oxidoreductase activity"/>
    <property type="evidence" value="ECO:0007669"/>
    <property type="project" value="InterPro"/>
</dbReference>